<reference evidence="3 4" key="1">
    <citation type="submission" date="2018-06" db="EMBL/GenBank/DDBJ databases">
        <title>Genomic Encyclopedia of Archaeal and Bacterial Type Strains, Phase II (KMG-II): from individual species to whole genera.</title>
        <authorList>
            <person name="Goeker M."/>
        </authorList>
    </citation>
    <scope>NUCLEOTIDE SEQUENCE [LARGE SCALE GENOMIC DNA]</scope>
    <source>
        <strain evidence="3 4">DSM 13087</strain>
    </source>
</reference>
<dbReference type="EMBL" id="QKZQ01000005">
    <property type="protein sequence ID" value="PZX45862.1"/>
    <property type="molecule type" value="Genomic_DNA"/>
</dbReference>
<keyword evidence="2" id="KW-0812">Transmembrane</keyword>
<accession>A0A2W7S5R0</accession>
<dbReference type="PANTHER" id="PTHR35335:SF1">
    <property type="entry name" value="UPF0716 PROTEIN FXSA"/>
    <property type="match status" value="1"/>
</dbReference>
<protein>
    <submittedName>
        <fullName evidence="3">UPF0716 protein FxsA</fullName>
    </submittedName>
</protein>
<dbReference type="Proteomes" id="UP000249364">
    <property type="component" value="Unassembled WGS sequence"/>
</dbReference>
<dbReference type="OrthoDB" id="9792788at2"/>
<feature type="region of interest" description="Disordered" evidence="1">
    <location>
        <begin position="127"/>
        <end position="151"/>
    </location>
</feature>
<organism evidence="3 4">
    <name type="scientific">Roseinatronobacter thiooxidans</name>
    <dbReference type="NCBI Taxonomy" id="121821"/>
    <lineage>
        <taxon>Bacteria</taxon>
        <taxon>Pseudomonadati</taxon>
        <taxon>Pseudomonadota</taxon>
        <taxon>Alphaproteobacteria</taxon>
        <taxon>Rhodobacterales</taxon>
        <taxon>Paracoccaceae</taxon>
        <taxon>Roseinatronobacter</taxon>
    </lineage>
</organism>
<evidence type="ECO:0000256" key="1">
    <source>
        <dbReference type="SAM" id="MobiDB-lite"/>
    </source>
</evidence>
<dbReference type="STRING" id="121821.GCA_001870675_00212"/>
<keyword evidence="2" id="KW-1133">Transmembrane helix</keyword>
<proteinExistence type="predicted"/>
<dbReference type="GO" id="GO:0016020">
    <property type="term" value="C:membrane"/>
    <property type="evidence" value="ECO:0007669"/>
    <property type="project" value="InterPro"/>
</dbReference>
<evidence type="ECO:0000313" key="4">
    <source>
        <dbReference type="Proteomes" id="UP000249364"/>
    </source>
</evidence>
<evidence type="ECO:0000313" key="3">
    <source>
        <dbReference type="EMBL" id="PZX45862.1"/>
    </source>
</evidence>
<dbReference type="InterPro" id="IPR007313">
    <property type="entry name" value="FxsA"/>
</dbReference>
<feature type="transmembrane region" description="Helical" evidence="2">
    <location>
        <begin position="28"/>
        <end position="47"/>
    </location>
</feature>
<dbReference type="Pfam" id="PF04186">
    <property type="entry name" value="FxsA"/>
    <property type="match status" value="1"/>
</dbReference>
<keyword evidence="2" id="KW-0472">Membrane</keyword>
<gene>
    <name evidence="3" type="ORF">LY56_01423</name>
</gene>
<dbReference type="RefSeq" id="WP_111361217.1">
    <property type="nucleotide sequence ID" value="NZ_QKZQ01000005.1"/>
</dbReference>
<comment type="caution">
    <text evidence="3">The sequence shown here is derived from an EMBL/GenBank/DDBJ whole genome shotgun (WGS) entry which is preliminary data.</text>
</comment>
<keyword evidence="4" id="KW-1185">Reference proteome</keyword>
<name>A0A2W7S5R0_9RHOB</name>
<dbReference type="PANTHER" id="PTHR35335">
    <property type="entry name" value="UPF0716 PROTEIN FXSA"/>
    <property type="match status" value="1"/>
</dbReference>
<evidence type="ECO:0000256" key="2">
    <source>
        <dbReference type="SAM" id="Phobius"/>
    </source>
</evidence>
<sequence>MWILLVFLAVPILEIALFVQIGAQFGVIGTLAEVFATAAIGLVLLRLEPHRNAHDVRAALDRDASPASPMAHSALRMIGAVLLVLPGFFTDMLGLLLLLPPVRMVLLVRLLKNLRRAHTRSEAVIIEGEYEHRPDPDTPPPPRLNDREKRD</sequence>
<dbReference type="NCBIfam" id="NF008528">
    <property type="entry name" value="PRK11463.1-2"/>
    <property type="match status" value="1"/>
</dbReference>
<dbReference type="AlphaFoldDB" id="A0A2W7S5R0"/>